<sequence length="196" mass="21719">MCLFFGMVCALVASTGWAQQADWVSQICQGYKTNQYVAALVECSQNPSPDSYRSLLANTVKTATIVIFILSLVTVIIIFVIHVFVALRKRKHWKITTRIVAVILIPFFLLVFAISIAAIFWEVKLVTIFGSRYTSDPYQSTPNGYCKAQTGAAGAAAGFGLLAAFFLLIDIICRLLTIGSLRKRNKRRAMRVDVIS</sequence>
<reference evidence="3" key="1">
    <citation type="submission" date="2021-02" db="EMBL/GenBank/DDBJ databases">
        <authorList>
            <person name="Nowell W R."/>
        </authorList>
    </citation>
    <scope>NUCLEOTIDE SEQUENCE</scope>
</reference>
<protein>
    <submittedName>
        <fullName evidence="3">Uncharacterized protein</fullName>
    </submittedName>
</protein>
<feature type="chain" id="PRO_5036414734" evidence="2">
    <location>
        <begin position="19"/>
        <end position="196"/>
    </location>
</feature>
<dbReference type="Proteomes" id="UP000663865">
    <property type="component" value="Unassembled WGS sequence"/>
</dbReference>
<name>A0A818NCT3_9BILA</name>
<evidence type="ECO:0000256" key="2">
    <source>
        <dbReference type="SAM" id="SignalP"/>
    </source>
</evidence>
<comment type="caution">
    <text evidence="3">The sequence shown here is derived from an EMBL/GenBank/DDBJ whole genome shotgun (WGS) entry which is preliminary data.</text>
</comment>
<keyword evidence="1" id="KW-0472">Membrane</keyword>
<feature type="transmembrane region" description="Helical" evidence="1">
    <location>
        <begin position="65"/>
        <end position="87"/>
    </location>
</feature>
<dbReference type="Proteomes" id="UP000663862">
    <property type="component" value="Unassembled WGS sequence"/>
</dbReference>
<proteinExistence type="predicted"/>
<keyword evidence="1" id="KW-1133">Transmembrane helix</keyword>
<evidence type="ECO:0000313" key="3">
    <source>
        <dbReference type="EMBL" id="CAF3604813.1"/>
    </source>
</evidence>
<dbReference type="EMBL" id="CAJNYV010003721">
    <property type="protein sequence ID" value="CAF3604813.1"/>
    <property type="molecule type" value="Genomic_DNA"/>
</dbReference>
<dbReference type="AlphaFoldDB" id="A0A818NCT3"/>
<dbReference type="EMBL" id="CAJOBQ010000422">
    <property type="protein sequence ID" value="CAF4351631.1"/>
    <property type="molecule type" value="Genomic_DNA"/>
</dbReference>
<feature type="transmembrane region" description="Helical" evidence="1">
    <location>
        <begin position="99"/>
        <end position="121"/>
    </location>
</feature>
<accession>A0A818NCT3</accession>
<keyword evidence="1" id="KW-0812">Transmembrane</keyword>
<feature type="signal peptide" evidence="2">
    <location>
        <begin position="1"/>
        <end position="18"/>
    </location>
</feature>
<organism evidence="3 5">
    <name type="scientific">Rotaria socialis</name>
    <dbReference type="NCBI Taxonomy" id="392032"/>
    <lineage>
        <taxon>Eukaryota</taxon>
        <taxon>Metazoa</taxon>
        <taxon>Spiralia</taxon>
        <taxon>Gnathifera</taxon>
        <taxon>Rotifera</taxon>
        <taxon>Eurotatoria</taxon>
        <taxon>Bdelloidea</taxon>
        <taxon>Philodinida</taxon>
        <taxon>Philodinidae</taxon>
        <taxon>Rotaria</taxon>
    </lineage>
</organism>
<evidence type="ECO:0000313" key="5">
    <source>
        <dbReference type="Proteomes" id="UP000663865"/>
    </source>
</evidence>
<feature type="transmembrane region" description="Helical" evidence="1">
    <location>
        <begin position="159"/>
        <end position="181"/>
    </location>
</feature>
<keyword evidence="2" id="KW-0732">Signal</keyword>
<gene>
    <name evidence="3" type="ORF">KIK155_LOCUS21121</name>
    <name evidence="4" type="ORF">TSG867_LOCUS9578</name>
</gene>
<evidence type="ECO:0000313" key="4">
    <source>
        <dbReference type="EMBL" id="CAF4351631.1"/>
    </source>
</evidence>
<evidence type="ECO:0000256" key="1">
    <source>
        <dbReference type="SAM" id="Phobius"/>
    </source>
</evidence>